<evidence type="ECO:0000256" key="1">
    <source>
        <dbReference type="ARBA" id="ARBA00002634"/>
    </source>
</evidence>
<evidence type="ECO:0000259" key="15">
    <source>
        <dbReference type="Pfam" id="PF01746"/>
    </source>
</evidence>
<dbReference type="PANTHER" id="PTHR46417:SF1">
    <property type="entry name" value="TRNA (GUANINE-N(1)-)-METHYLTRANSFERASE"/>
    <property type="match status" value="1"/>
</dbReference>
<organism evidence="16">
    <name type="scientific">hydrothermal vent metagenome</name>
    <dbReference type="NCBI Taxonomy" id="652676"/>
    <lineage>
        <taxon>unclassified sequences</taxon>
        <taxon>metagenomes</taxon>
        <taxon>ecological metagenomes</taxon>
    </lineage>
</organism>
<evidence type="ECO:0000256" key="9">
    <source>
        <dbReference type="ARBA" id="ARBA00022679"/>
    </source>
</evidence>
<dbReference type="InterPro" id="IPR016009">
    <property type="entry name" value="tRNA_MeTrfase_TRMD/TRM10"/>
</dbReference>
<gene>
    <name evidence="16" type="ORF">MNBD_IGNAVI01-2152</name>
</gene>
<comment type="similarity">
    <text evidence="3">Belongs to the RNA methyltransferase TrmD family.</text>
</comment>
<keyword evidence="9 16" id="KW-0808">Transferase</keyword>
<dbReference type="InterPro" id="IPR023148">
    <property type="entry name" value="tRNA_m1G_MeTrfase_C_sf"/>
</dbReference>
<dbReference type="InterPro" id="IPR029026">
    <property type="entry name" value="tRNA_m1G_MTases_N"/>
</dbReference>
<keyword evidence="7" id="KW-0963">Cytoplasm</keyword>
<evidence type="ECO:0000256" key="7">
    <source>
        <dbReference type="ARBA" id="ARBA00022490"/>
    </source>
</evidence>
<evidence type="ECO:0000256" key="14">
    <source>
        <dbReference type="ARBA" id="ARBA00047783"/>
    </source>
</evidence>
<keyword evidence="11" id="KW-0819">tRNA processing</keyword>
<evidence type="ECO:0000313" key="16">
    <source>
        <dbReference type="EMBL" id="VAX24998.1"/>
    </source>
</evidence>
<dbReference type="Gene3D" id="3.40.1280.10">
    <property type="match status" value="1"/>
</dbReference>
<sequence>MMRIDIISATPALLDSPLNTSIVKRAQDKGKCKIFIHDLRDYAYDKHRQIDDKPFGGGPGMLLKPEPFFECIEKLKSERKYDTIILTSPKGKIFNQRDANRLSLSQNIMILAGHYKGIDNRVREKFVTKEISLGNFILSGGELPALMIVDAIVRLIPGVLNDSGSALNDSLIDDHTVEAPYYTRPAEYKGMKVPEVLLSGNDKKIAEWKEEQSKILTEKWKQINSLE</sequence>
<dbReference type="InterPro" id="IPR029028">
    <property type="entry name" value="Alpha/beta_knot_MTases"/>
</dbReference>
<reference evidence="16" key="1">
    <citation type="submission" date="2018-06" db="EMBL/GenBank/DDBJ databases">
        <authorList>
            <person name="Zhirakovskaya E."/>
        </authorList>
    </citation>
    <scope>NUCLEOTIDE SEQUENCE</scope>
</reference>
<dbReference type="NCBIfam" id="NF000648">
    <property type="entry name" value="PRK00026.1"/>
    <property type="match status" value="1"/>
</dbReference>
<dbReference type="NCBIfam" id="TIGR00088">
    <property type="entry name" value="trmD"/>
    <property type="match status" value="1"/>
</dbReference>
<evidence type="ECO:0000256" key="8">
    <source>
        <dbReference type="ARBA" id="ARBA00022603"/>
    </source>
</evidence>
<keyword evidence="8 16" id="KW-0489">Methyltransferase</keyword>
<dbReference type="EMBL" id="UOGD01000287">
    <property type="protein sequence ID" value="VAX24998.1"/>
    <property type="molecule type" value="Genomic_DNA"/>
</dbReference>
<evidence type="ECO:0000256" key="10">
    <source>
        <dbReference type="ARBA" id="ARBA00022691"/>
    </source>
</evidence>
<comment type="catalytic activity">
    <reaction evidence="14">
        <text>guanosine(37) in tRNA + S-adenosyl-L-methionine = N(1)-methylguanosine(37) in tRNA + S-adenosyl-L-homocysteine + H(+)</text>
        <dbReference type="Rhea" id="RHEA:36899"/>
        <dbReference type="Rhea" id="RHEA-COMP:10145"/>
        <dbReference type="Rhea" id="RHEA-COMP:10147"/>
        <dbReference type="ChEBI" id="CHEBI:15378"/>
        <dbReference type="ChEBI" id="CHEBI:57856"/>
        <dbReference type="ChEBI" id="CHEBI:59789"/>
        <dbReference type="ChEBI" id="CHEBI:73542"/>
        <dbReference type="ChEBI" id="CHEBI:74269"/>
        <dbReference type="EC" id="2.1.1.228"/>
    </reaction>
</comment>
<evidence type="ECO:0000256" key="6">
    <source>
        <dbReference type="ARBA" id="ARBA00014679"/>
    </source>
</evidence>
<evidence type="ECO:0000256" key="11">
    <source>
        <dbReference type="ARBA" id="ARBA00022694"/>
    </source>
</evidence>
<evidence type="ECO:0000256" key="4">
    <source>
        <dbReference type="ARBA" id="ARBA00011738"/>
    </source>
</evidence>
<accession>A0A3B1CLZ8</accession>
<evidence type="ECO:0000256" key="13">
    <source>
        <dbReference type="ARBA" id="ARBA00033392"/>
    </source>
</evidence>
<evidence type="ECO:0000256" key="5">
    <source>
        <dbReference type="ARBA" id="ARBA00012807"/>
    </source>
</evidence>
<dbReference type="HAMAP" id="MF_00605">
    <property type="entry name" value="TrmD"/>
    <property type="match status" value="1"/>
</dbReference>
<dbReference type="FunFam" id="3.40.1280.10:FF:000001">
    <property type="entry name" value="tRNA (guanine-N(1)-)-methyltransferase"/>
    <property type="match status" value="1"/>
</dbReference>
<dbReference type="AlphaFoldDB" id="A0A3B1CLZ8"/>
<dbReference type="GO" id="GO:0002939">
    <property type="term" value="P:tRNA N1-guanine methylation"/>
    <property type="evidence" value="ECO:0007669"/>
    <property type="project" value="TreeGrafter"/>
</dbReference>
<dbReference type="SUPFAM" id="SSF75217">
    <property type="entry name" value="alpha/beta knot"/>
    <property type="match status" value="1"/>
</dbReference>
<evidence type="ECO:0000256" key="3">
    <source>
        <dbReference type="ARBA" id="ARBA00007630"/>
    </source>
</evidence>
<dbReference type="PANTHER" id="PTHR46417">
    <property type="entry name" value="TRNA (GUANINE-N(1)-)-METHYLTRANSFERASE"/>
    <property type="match status" value="1"/>
</dbReference>
<comment type="subcellular location">
    <subcellularLocation>
        <location evidence="2">Cytoplasm</location>
    </subcellularLocation>
</comment>
<protein>
    <recommendedName>
        <fullName evidence="6">tRNA (guanine-N(1)-)-methyltransferase</fullName>
        <ecNumber evidence="5">2.1.1.228</ecNumber>
    </recommendedName>
    <alternativeName>
        <fullName evidence="12">M1G-methyltransferase</fullName>
    </alternativeName>
    <alternativeName>
        <fullName evidence="13">tRNA [GM37] methyltransferase</fullName>
    </alternativeName>
</protein>
<name>A0A3B1CLZ8_9ZZZZ</name>
<keyword evidence="10" id="KW-0949">S-adenosyl-L-methionine</keyword>
<evidence type="ECO:0000256" key="2">
    <source>
        <dbReference type="ARBA" id="ARBA00004496"/>
    </source>
</evidence>
<dbReference type="GO" id="GO:0052906">
    <property type="term" value="F:tRNA (guanine(37)-N1)-methyltransferase activity"/>
    <property type="evidence" value="ECO:0007669"/>
    <property type="project" value="UniProtKB-EC"/>
</dbReference>
<dbReference type="Gene3D" id="1.10.1270.20">
    <property type="entry name" value="tRNA(m1g37)methyltransferase, domain 2"/>
    <property type="match status" value="1"/>
</dbReference>
<dbReference type="PIRSF" id="PIRSF000386">
    <property type="entry name" value="tRNA_mtase"/>
    <property type="match status" value="1"/>
</dbReference>
<evidence type="ECO:0000256" key="12">
    <source>
        <dbReference type="ARBA" id="ARBA00029736"/>
    </source>
</evidence>
<dbReference type="EC" id="2.1.1.228" evidence="5"/>
<feature type="domain" description="tRNA methyltransferase TRMD/TRM10-type" evidence="15">
    <location>
        <begin position="2"/>
        <end position="219"/>
    </location>
</feature>
<dbReference type="GO" id="GO:0005829">
    <property type="term" value="C:cytosol"/>
    <property type="evidence" value="ECO:0007669"/>
    <property type="project" value="TreeGrafter"/>
</dbReference>
<dbReference type="InterPro" id="IPR002649">
    <property type="entry name" value="tRNA_m1G_MeTrfase_TrmD"/>
</dbReference>
<proteinExistence type="inferred from homology"/>
<dbReference type="Pfam" id="PF01746">
    <property type="entry name" value="tRNA_m1G_MT"/>
    <property type="match status" value="1"/>
</dbReference>
<comment type="subunit">
    <text evidence="4">Homodimer.</text>
</comment>
<comment type="function">
    <text evidence="1">Specifically methylates guanosine-37 in various tRNAs.</text>
</comment>